<evidence type="ECO:0000313" key="1">
    <source>
        <dbReference type="EMBL" id="MEE1931606.1"/>
    </source>
</evidence>
<organism evidence="1 2">
    <name type="scientific">Pseudomonas ulcerans</name>
    <dbReference type="NCBI Taxonomy" id="3115852"/>
    <lineage>
        <taxon>Bacteria</taxon>
        <taxon>Pseudomonadati</taxon>
        <taxon>Pseudomonadota</taxon>
        <taxon>Gammaproteobacteria</taxon>
        <taxon>Pseudomonadales</taxon>
        <taxon>Pseudomonadaceae</taxon>
        <taxon>Pseudomonas</taxon>
    </lineage>
</organism>
<name>A0ABU7HJD0_9PSED</name>
<dbReference type="InterPro" id="IPR021427">
    <property type="entry name" value="DUF3077"/>
</dbReference>
<gene>
    <name evidence="1" type="ORF">V0R50_00110</name>
</gene>
<comment type="caution">
    <text evidence="1">The sequence shown here is derived from an EMBL/GenBank/DDBJ whole genome shotgun (WGS) entry which is preliminary data.</text>
</comment>
<protein>
    <submittedName>
        <fullName evidence="1">DUF3077 domain-containing protein</fullName>
    </submittedName>
</protein>
<dbReference type="EMBL" id="JAZDQJ010000001">
    <property type="protein sequence ID" value="MEE1931606.1"/>
    <property type="molecule type" value="Genomic_DNA"/>
</dbReference>
<keyword evidence="2" id="KW-1185">Reference proteome</keyword>
<accession>A0ABU7HJD0</accession>
<evidence type="ECO:0000313" key="2">
    <source>
        <dbReference type="Proteomes" id="UP001335100"/>
    </source>
</evidence>
<sequence>MKKIVPDPPLAPTCSRPFGACPNHPPLFTVNPGIDPHSTLIHASMFLRCAYESTQLALTPAPGTSSFPWLTLHAVEAAKSLIDALIEGYETAEWNQTVN</sequence>
<reference evidence="1 2" key="1">
    <citation type="submission" date="2024-01" db="EMBL/GenBank/DDBJ databases">
        <title>Unpublished Manusciprt.</title>
        <authorList>
            <person name="Duman M."/>
            <person name="Valdes E.G."/>
            <person name="Ajmi N."/>
            <person name="Altun S."/>
            <person name="Saticioglu I.B."/>
        </authorList>
    </citation>
    <scope>NUCLEOTIDE SEQUENCE [LARGE SCALE GENOMIC DNA]</scope>
    <source>
        <strain evidence="1 2">148P</strain>
    </source>
</reference>
<dbReference type="RefSeq" id="WP_330072630.1">
    <property type="nucleotide sequence ID" value="NZ_JAZDQJ010000001.1"/>
</dbReference>
<dbReference type="Pfam" id="PF11275">
    <property type="entry name" value="DUF3077"/>
    <property type="match status" value="1"/>
</dbReference>
<dbReference type="Proteomes" id="UP001335100">
    <property type="component" value="Unassembled WGS sequence"/>
</dbReference>
<proteinExistence type="predicted"/>